<keyword evidence="6" id="KW-0539">Nucleus</keyword>
<evidence type="ECO:0000259" key="8">
    <source>
        <dbReference type="PROSITE" id="PS50048"/>
    </source>
</evidence>
<dbReference type="Pfam" id="PF00172">
    <property type="entry name" value="Zn_clus"/>
    <property type="match status" value="1"/>
</dbReference>
<dbReference type="PROSITE" id="PS00463">
    <property type="entry name" value="ZN2_CY6_FUNGAL_1"/>
    <property type="match status" value="1"/>
</dbReference>
<protein>
    <recommendedName>
        <fullName evidence="8">Zn(2)-C6 fungal-type domain-containing protein</fullName>
    </recommendedName>
</protein>
<dbReference type="InterPro" id="IPR001138">
    <property type="entry name" value="Zn2Cys6_DnaBD"/>
</dbReference>
<accession>A0ABR3X4W1</accession>
<keyword evidence="10" id="KW-1185">Reference proteome</keyword>
<sequence length="444" mass="50108">MSARPNAACTTCRSRKVACDRRKPSCGFCIKNQFECEYAATRRPGLRAGYIAKLDRRIVELEQRVQTLESSSRRTASNDGEIPTPTMSESVMALPSAPGPERGPSVSNTSSPSVLTTTPRASPGETTFANNSIRFDPLSYPVLSELCSIWFKRYHPWFPILHQPSLTASLQNLDASEAVREYLAIKAICAVALTHYESPLVSTDERQQWSNNLRESVCCQAMQQCCLQSVQALLIISNLDYGEGRFEQFWNVIALCKRMSSQLGYGTLVKEQLDHINSPASVPPRLHPLSTTIIDREERVRAYWMSEMLDSMSTVGVEWDTGASLPTANGVLPCSDSLWAFPEHIINIWSFGQFRYSSAFSLCIILATNELWFVHGFLQKQWNLNDTHDRIQWQAEAQKIDERLTAWREEFVAAVYRLINAEYAEEERAEMDPNIVLTNCVLDA</sequence>
<evidence type="ECO:0000256" key="5">
    <source>
        <dbReference type="ARBA" id="ARBA00023163"/>
    </source>
</evidence>
<dbReference type="PANTHER" id="PTHR47338">
    <property type="entry name" value="ZN(II)2CYS6 TRANSCRIPTION FACTOR (EUROFUNG)-RELATED"/>
    <property type="match status" value="1"/>
</dbReference>
<gene>
    <name evidence="9" type="ORF">Plec18167_007270</name>
</gene>
<dbReference type="EMBL" id="JAVDPF010000029">
    <property type="protein sequence ID" value="KAL1870963.1"/>
    <property type="molecule type" value="Genomic_DNA"/>
</dbReference>
<keyword evidence="2" id="KW-0479">Metal-binding</keyword>
<evidence type="ECO:0000313" key="9">
    <source>
        <dbReference type="EMBL" id="KAL1870963.1"/>
    </source>
</evidence>
<evidence type="ECO:0000256" key="1">
    <source>
        <dbReference type="ARBA" id="ARBA00004123"/>
    </source>
</evidence>
<feature type="domain" description="Zn(2)-C6 fungal-type" evidence="8">
    <location>
        <begin position="8"/>
        <end position="38"/>
    </location>
</feature>
<feature type="compositionally biased region" description="Polar residues" evidence="7">
    <location>
        <begin position="66"/>
        <end position="78"/>
    </location>
</feature>
<dbReference type="PROSITE" id="PS50048">
    <property type="entry name" value="ZN2_CY6_FUNGAL_2"/>
    <property type="match status" value="1"/>
</dbReference>
<dbReference type="SMART" id="SM00066">
    <property type="entry name" value="GAL4"/>
    <property type="match status" value="1"/>
</dbReference>
<dbReference type="InterPro" id="IPR007219">
    <property type="entry name" value="XnlR_reg_dom"/>
</dbReference>
<keyword evidence="5" id="KW-0804">Transcription</keyword>
<organism evidence="9 10">
    <name type="scientific">Paecilomyces lecythidis</name>
    <dbReference type="NCBI Taxonomy" id="3004212"/>
    <lineage>
        <taxon>Eukaryota</taxon>
        <taxon>Fungi</taxon>
        <taxon>Dikarya</taxon>
        <taxon>Ascomycota</taxon>
        <taxon>Pezizomycotina</taxon>
        <taxon>Eurotiomycetes</taxon>
        <taxon>Eurotiomycetidae</taxon>
        <taxon>Eurotiales</taxon>
        <taxon>Thermoascaceae</taxon>
        <taxon>Paecilomyces</taxon>
    </lineage>
</organism>
<dbReference type="Pfam" id="PF04082">
    <property type="entry name" value="Fungal_trans"/>
    <property type="match status" value="1"/>
</dbReference>
<dbReference type="Proteomes" id="UP001583193">
    <property type="component" value="Unassembled WGS sequence"/>
</dbReference>
<evidence type="ECO:0000256" key="3">
    <source>
        <dbReference type="ARBA" id="ARBA00023015"/>
    </source>
</evidence>
<evidence type="ECO:0000256" key="6">
    <source>
        <dbReference type="ARBA" id="ARBA00023242"/>
    </source>
</evidence>
<dbReference type="Gene3D" id="4.10.240.10">
    <property type="entry name" value="Zn(2)-C6 fungal-type DNA-binding domain"/>
    <property type="match status" value="1"/>
</dbReference>
<evidence type="ECO:0000313" key="10">
    <source>
        <dbReference type="Proteomes" id="UP001583193"/>
    </source>
</evidence>
<evidence type="ECO:0000256" key="2">
    <source>
        <dbReference type="ARBA" id="ARBA00022723"/>
    </source>
</evidence>
<dbReference type="CDD" id="cd00067">
    <property type="entry name" value="GAL4"/>
    <property type="match status" value="1"/>
</dbReference>
<dbReference type="SUPFAM" id="SSF57701">
    <property type="entry name" value="Zn2/Cys6 DNA-binding domain"/>
    <property type="match status" value="1"/>
</dbReference>
<keyword evidence="3" id="KW-0805">Transcription regulation</keyword>
<feature type="region of interest" description="Disordered" evidence="7">
    <location>
        <begin position="66"/>
        <end position="128"/>
    </location>
</feature>
<reference evidence="9 10" key="1">
    <citation type="journal article" date="2024" name="IMA Fungus">
        <title>IMA Genome - F19 : A genome assembly and annotation guide to empower mycologists, including annotated draft genome sequences of Ceratocystis pirilliformis, Diaporthe australafricana, Fusarium ophioides, Paecilomyces lecythidis, and Sporothrix stenoceras.</title>
        <authorList>
            <person name="Aylward J."/>
            <person name="Wilson A.M."/>
            <person name="Visagie C.M."/>
            <person name="Spraker J."/>
            <person name="Barnes I."/>
            <person name="Buitendag C."/>
            <person name="Ceriani C."/>
            <person name="Del Mar Angel L."/>
            <person name="du Plessis D."/>
            <person name="Fuchs T."/>
            <person name="Gasser K."/>
            <person name="Kramer D."/>
            <person name="Li W."/>
            <person name="Munsamy K."/>
            <person name="Piso A."/>
            <person name="Price J.L."/>
            <person name="Sonnekus B."/>
            <person name="Thomas C."/>
            <person name="van der Nest A."/>
            <person name="van Dijk A."/>
            <person name="van Heerden A."/>
            <person name="van Vuuren N."/>
            <person name="Yilmaz N."/>
            <person name="Duong T.A."/>
            <person name="van der Merwe N.A."/>
            <person name="Wingfield M.J."/>
            <person name="Wingfield B.D."/>
        </authorList>
    </citation>
    <scope>NUCLEOTIDE SEQUENCE [LARGE SCALE GENOMIC DNA]</scope>
    <source>
        <strain evidence="9 10">CMW 18167</strain>
    </source>
</reference>
<name>A0ABR3X4W1_9EURO</name>
<feature type="compositionally biased region" description="Polar residues" evidence="7">
    <location>
        <begin position="105"/>
        <end position="128"/>
    </location>
</feature>
<dbReference type="InterPro" id="IPR036864">
    <property type="entry name" value="Zn2-C6_fun-type_DNA-bd_sf"/>
</dbReference>
<proteinExistence type="predicted"/>
<comment type="subcellular location">
    <subcellularLocation>
        <location evidence="1">Nucleus</location>
    </subcellularLocation>
</comment>
<comment type="caution">
    <text evidence="9">The sequence shown here is derived from an EMBL/GenBank/DDBJ whole genome shotgun (WGS) entry which is preliminary data.</text>
</comment>
<evidence type="ECO:0000256" key="7">
    <source>
        <dbReference type="SAM" id="MobiDB-lite"/>
    </source>
</evidence>
<keyword evidence="4" id="KW-0238">DNA-binding</keyword>
<dbReference type="CDD" id="cd12148">
    <property type="entry name" value="fungal_TF_MHR"/>
    <property type="match status" value="1"/>
</dbReference>
<dbReference type="InterPro" id="IPR050815">
    <property type="entry name" value="TF_fung"/>
</dbReference>
<dbReference type="PANTHER" id="PTHR47338:SF20">
    <property type="entry name" value="ZN(II)2CYS6 TRANSCRIPTION FACTOR (EUROFUNG)"/>
    <property type="match status" value="1"/>
</dbReference>
<evidence type="ECO:0000256" key="4">
    <source>
        <dbReference type="ARBA" id="ARBA00023125"/>
    </source>
</evidence>